<proteinExistence type="predicted"/>
<gene>
    <name evidence="1" type="ORF">AN2V17_06140</name>
</gene>
<accession>A0ACB5UG09</accession>
<dbReference type="EMBL" id="BTPU01000008">
    <property type="protein sequence ID" value="GMQ61386.1"/>
    <property type="molecule type" value="Genomic_DNA"/>
</dbReference>
<evidence type="ECO:0000313" key="2">
    <source>
        <dbReference type="Proteomes" id="UP001374599"/>
    </source>
</evidence>
<reference evidence="1" key="1">
    <citation type="submission" date="2023-09" db="EMBL/GenBank/DDBJ databases">
        <title>Vallitalea sediminicola and Vallitalea maricola sp. nov., anaerobic bacteria isolated from marine sediment.</title>
        <authorList>
            <person name="Hirano S."/>
            <person name="Maeda A."/>
            <person name="Terahara T."/>
            <person name="Mori K."/>
            <person name="Hamada M."/>
            <person name="Matsumoto R."/>
            <person name="Kobayashi T."/>
        </authorList>
    </citation>
    <scope>NUCLEOTIDE SEQUENCE</scope>
    <source>
        <strain evidence="1">AN17-2</strain>
    </source>
</reference>
<comment type="caution">
    <text evidence="1">The sequence shown here is derived from an EMBL/GenBank/DDBJ whole genome shotgun (WGS) entry which is preliminary data.</text>
</comment>
<organism evidence="1 2">
    <name type="scientific">Vallitalea maricola</name>
    <dbReference type="NCBI Taxonomy" id="3074433"/>
    <lineage>
        <taxon>Bacteria</taxon>
        <taxon>Bacillati</taxon>
        <taxon>Bacillota</taxon>
        <taxon>Clostridia</taxon>
        <taxon>Lachnospirales</taxon>
        <taxon>Vallitaleaceae</taxon>
        <taxon>Vallitalea</taxon>
    </lineage>
</organism>
<evidence type="ECO:0000313" key="1">
    <source>
        <dbReference type="EMBL" id="GMQ61386.1"/>
    </source>
</evidence>
<name>A0ACB5UG09_9FIRM</name>
<sequence length="132" mass="15533">MSTSINIEFVISGEVFDLNTITYKLELQPTEQWLKGDNIYNRNITRKDTCWTYSLGEVESLDVNDELSKIIEILLMKKHTLHEIKRIFDVDYLFLITVKIEDEVKPIISIKSQAIELMNYIGAEFDIDMYIY</sequence>
<keyword evidence="2" id="KW-1185">Reference proteome</keyword>
<protein>
    <submittedName>
        <fullName evidence="1">Uncharacterized protein</fullName>
    </submittedName>
</protein>
<dbReference type="Proteomes" id="UP001374599">
    <property type="component" value="Unassembled WGS sequence"/>
</dbReference>